<dbReference type="AlphaFoldDB" id="A0AAD6WTI7"/>
<keyword evidence="2" id="KW-0812">Transmembrane</keyword>
<dbReference type="InterPro" id="IPR041457">
    <property type="entry name" value="CxC2_KDZ-assoc"/>
</dbReference>
<feature type="transmembrane region" description="Helical" evidence="2">
    <location>
        <begin position="487"/>
        <end position="506"/>
    </location>
</feature>
<comment type="caution">
    <text evidence="4">The sequence shown here is derived from an EMBL/GenBank/DDBJ whole genome shotgun (WGS) entry which is preliminary data.</text>
</comment>
<dbReference type="EMBL" id="JARJCM010000164">
    <property type="protein sequence ID" value="KAJ7024802.1"/>
    <property type="molecule type" value="Genomic_DNA"/>
</dbReference>
<dbReference type="Pfam" id="PF18758">
    <property type="entry name" value="KDZ"/>
    <property type="match status" value="1"/>
</dbReference>
<evidence type="ECO:0000256" key="1">
    <source>
        <dbReference type="SAM" id="MobiDB-lite"/>
    </source>
</evidence>
<feature type="domain" description="CxC2-like cysteine cluster KDZ transposase-associated" evidence="3">
    <location>
        <begin position="69"/>
        <end position="173"/>
    </location>
</feature>
<dbReference type="Pfam" id="PF18803">
    <property type="entry name" value="CxC2"/>
    <property type="match status" value="1"/>
</dbReference>
<keyword evidence="2" id="KW-0472">Membrane</keyword>
<reference evidence="4" key="1">
    <citation type="submission" date="2023-03" db="EMBL/GenBank/DDBJ databases">
        <title>Massive genome expansion in bonnet fungi (Mycena s.s.) driven by repeated elements and novel gene families across ecological guilds.</title>
        <authorList>
            <consortium name="Lawrence Berkeley National Laboratory"/>
            <person name="Harder C.B."/>
            <person name="Miyauchi S."/>
            <person name="Viragh M."/>
            <person name="Kuo A."/>
            <person name="Thoen E."/>
            <person name="Andreopoulos B."/>
            <person name="Lu D."/>
            <person name="Skrede I."/>
            <person name="Drula E."/>
            <person name="Henrissat B."/>
            <person name="Morin E."/>
            <person name="Kohler A."/>
            <person name="Barry K."/>
            <person name="LaButti K."/>
            <person name="Morin E."/>
            <person name="Salamov A."/>
            <person name="Lipzen A."/>
            <person name="Mereny Z."/>
            <person name="Hegedus B."/>
            <person name="Baldrian P."/>
            <person name="Stursova M."/>
            <person name="Weitz H."/>
            <person name="Taylor A."/>
            <person name="Grigoriev I.V."/>
            <person name="Nagy L.G."/>
            <person name="Martin F."/>
            <person name="Kauserud H."/>
        </authorList>
    </citation>
    <scope>NUCLEOTIDE SEQUENCE</scope>
    <source>
        <strain evidence="4">CBHHK200</strain>
    </source>
</reference>
<evidence type="ECO:0000256" key="2">
    <source>
        <dbReference type="SAM" id="Phobius"/>
    </source>
</evidence>
<name>A0AAD6WTI7_9AGAR</name>
<dbReference type="InterPro" id="IPR040521">
    <property type="entry name" value="KDZ"/>
</dbReference>
<organism evidence="4 5">
    <name type="scientific">Mycena alexandri</name>
    <dbReference type="NCBI Taxonomy" id="1745969"/>
    <lineage>
        <taxon>Eukaryota</taxon>
        <taxon>Fungi</taxon>
        <taxon>Dikarya</taxon>
        <taxon>Basidiomycota</taxon>
        <taxon>Agaricomycotina</taxon>
        <taxon>Agaricomycetes</taxon>
        <taxon>Agaricomycetidae</taxon>
        <taxon>Agaricales</taxon>
        <taxon>Marasmiineae</taxon>
        <taxon>Mycenaceae</taxon>
        <taxon>Mycena</taxon>
    </lineage>
</organism>
<keyword evidence="2" id="KW-1133">Transmembrane helix</keyword>
<sequence length="541" mass="61104">MLHLEGRGDFEVYSKCGGCGATNPAFRCENQSCYGPGLFCQECIVRRHQVLPTHWIQEWTGDFFKRVGLSSLGLVVQLGHTPGSACTTMRRGRYKFTLIDVNGLHNVAVQFCECDSRITHRQQLMRVCWWPATARDPSTCATFNVIRLFQNMNCLGKISSYHFLRSLELLTNADGLNPTPNRRRAFIHIVRQHRMMEAMKRAGRGHCDSGVGGTAQGELALLCRGCPQPGKNLPDGWDKIDWKNMPEDLSYKYALFLAQDCNFRLINRNVSSEARDPIIDDGLGYFCNRIGYKAWIREHVDEEEISTCSGFQAMFLANAKRAKGLRATGVGGVTCARHNMWRANGIGDLQNGERYSNMDWIFFSAVLNTIILWIILSYDIACQYSKNFWKRMGSMPEGMKLAEIIAVWFKVPNFHMLGHKWPCHSPFSFHWMWGAGMTDGEDVEQNWEFTNGAAGSTKMMGPGGRHAETAQHQLPLFGDIKESQSELRLLAVVFCTVLGAVTSVTLDRYTIKEMDQRPRHSTGIVIQPGEPMTAQNKSEET</sequence>
<evidence type="ECO:0000313" key="4">
    <source>
        <dbReference type="EMBL" id="KAJ7024802.1"/>
    </source>
</evidence>
<feature type="transmembrane region" description="Helical" evidence="2">
    <location>
        <begin position="360"/>
        <end position="381"/>
    </location>
</feature>
<evidence type="ECO:0000313" key="5">
    <source>
        <dbReference type="Proteomes" id="UP001218188"/>
    </source>
</evidence>
<protein>
    <recommendedName>
        <fullName evidence="3">CxC2-like cysteine cluster KDZ transposase-associated domain-containing protein</fullName>
    </recommendedName>
</protein>
<proteinExistence type="predicted"/>
<evidence type="ECO:0000259" key="3">
    <source>
        <dbReference type="Pfam" id="PF18803"/>
    </source>
</evidence>
<feature type="region of interest" description="Disordered" evidence="1">
    <location>
        <begin position="519"/>
        <end position="541"/>
    </location>
</feature>
<dbReference type="Proteomes" id="UP001218188">
    <property type="component" value="Unassembled WGS sequence"/>
</dbReference>
<keyword evidence="5" id="KW-1185">Reference proteome</keyword>
<gene>
    <name evidence="4" type="ORF">C8F04DRAFT_1213015</name>
</gene>
<accession>A0AAD6WTI7</accession>